<dbReference type="InterPro" id="IPR017983">
    <property type="entry name" value="GPCR_2_secretin-like_CS"/>
</dbReference>
<dbReference type="PRINTS" id="PR00249">
    <property type="entry name" value="GPCRSECRETIN"/>
</dbReference>
<organism evidence="7 8">
    <name type="scientific">Limulus polyphemus</name>
    <name type="common">Atlantic horseshoe crab</name>
    <dbReference type="NCBI Taxonomy" id="6850"/>
    <lineage>
        <taxon>Eukaryota</taxon>
        <taxon>Metazoa</taxon>
        <taxon>Ecdysozoa</taxon>
        <taxon>Arthropoda</taxon>
        <taxon>Chelicerata</taxon>
        <taxon>Merostomata</taxon>
        <taxon>Xiphosura</taxon>
        <taxon>Limulidae</taxon>
        <taxon>Limulus</taxon>
    </lineage>
</organism>
<keyword evidence="4 5" id="KW-0472">Membrane</keyword>
<reference evidence="8" key="1">
    <citation type="submission" date="2025-08" db="UniProtKB">
        <authorList>
            <consortium name="RefSeq"/>
        </authorList>
    </citation>
    <scope>IDENTIFICATION</scope>
    <source>
        <tissue evidence="8">Muscle</tissue>
    </source>
</reference>
<feature type="non-terminal residue" evidence="8">
    <location>
        <position position="1"/>
    </location>
</feature>
<dbReference type="PANTHER" id="PTHR45620:SF42">
    <property type="entry name" value="G-PROTEIN COUPLED RECEPTOR SEB-2"/>
    <property type="match status" value="1"/>
</dbReference>
<evidence type="ECO:0000313" key="8">
    <source>
        <dbReference type="RefSeq" id="XP_022236211.1"/>
    </source>
</evidence>
<dbReference type="PROSITE" id="PS50261">
    <property type="entry name" value="G_PROTEIN_RECEP_F2_4"/>
    <property type="match status" value="1"/>
</dbReference>
<evidence type="ECO:0000256" key="4">
    <source>
        <dbReference type="ARBA" id="ARBA00023136"/>
    </source>
</evidence>
<evidence type="ECO:0000256" key="3">
    <source>
        <dbReference type="ARBA" id="ARBA00022989"/>
    </source>
</evidence>
<protein>
    <submittedName>
        <fullName evidence="8">Secretin receptor-like</fullName>
    </submittedName>
</protein>
<dbReference type="InterPro" id="IPR017981">
    <property type="entry name" value="GPCR_2-like_7TM"/>
</dbReference>
<evidence type="ECO:0000256" key="2">
    <source>
        <dbReference type="ARBA" id="ARBA00022692"/>
    </source>
</evidence>
<evidence type="ECO:0000256" key="1">
    <source>
        <dbReference type="ARBA" id="ARBA00004141"/>
    </source>
</evidence>
<accession>A0ABM1RXV6</accession>
<dbReference type="PROSITE" id="PS00650">
    <property type="entry name" value="G_PROTEIN_RECEP_F2_2"/>
    <property type="match status" value="1"/>
</dbReference>
<dbReference type="PANTHER" id="PTHR45620">
    <property type="entry name" value="PDF RECEPTOR-LIKE PROTEIN-RELATED"/>
    <property type="match status" value="1"/>
</dbReference>
<sequence length="128" mass="14788">KAVRATLILVPLFGVHFFLDKYRPSPGECGWMDAYIYFNFAIDGLQGFVVALLFCYLNGEVISLLKTSYQRYKLRHSIHNFSTYPMVARLSTSTLDEPESLRTTRPMKHFTKDRSKLLKAEVQTSELM</sequence>
<proteinExistence type="predicted"/>
<comment type="subcellular location">
    <subcellularLocation>
        <location evidence="1">Membrane</location>
        <topology evidence="1">Multi-pass membrane protein</topology>
    </subcellularLocation>
</comment>
<dbReference type="GeneID" id="111083812"/>
<evidence type="ECO:0000256" key="5">
    <source>
        <dbReference type="SAM" id="Phobius"/>
    </source>
</evidence>
<dbReference type="RefSeq" id="XP_022236211.1">
    <property type="nucleotide sequence ID" value="XM_022380503.1"/>
</dbReference>
<feature type="transmembrane region" description="Helical" evidence="5">
    <location>
        <begin position="34"/>
        <end position="57"/>
    </location>
</feature>
<feature type="domain" description="G-protein coupled receptors family 2 profile 2" evidence="6">
    <location>
        <begin position="1"/>
        <end position="58"/>
    </location>
</feature>
<evidence type="ECO:0000259" key="6">
    <source>
        <dbReference type="PROSITE" id="PS50261"/>
    </source>
</evidence>
<dbReference type="InterPro" id="IPR050332">
    <property type="entry name" value="GPCR_2"/>
</dbReference>
<gene>
    <name evidence="8" type="primary">LOC111083812</name>
</gene>
<keyword evidence="7" id="KW-1185">Reference proteome</keyword>
<keyword evidence="3 5" id="KW-1133">Transmembrane helix</keyword>
<evidence type="ECO:0000313" key="7">
    <source>
        <dbReference type="Proteomes" id="UP000694941"/>
    </source>
</evidence>
<dbReference type="InterPro" id="IPR000832">
    <property type="entry name" value="GPCR_2_secretin-like"/>
</dbReference>
<dbReference type="Gene3D" id="1.20.1070.10">
    <property type="entry name" value="Rhodopsin 7-helix transmembrane proteins"/>
    <property type="match status" value="1"/>
</dbReference>
<keyword evidence="2 5" id="KW-0812">Transmembrane</keyword>
<name>A0ABM1RXV6_LIMPO</name>
<dbReference type="Proteomes" id="UP000694941">
    <property type="component" value="Unplaced"/>
</dbReference>